<dbReference type="AlphaFoldDB" id="A0AAP0PW19"/>
<comment type="caution">
    <text evidence="2">The sequence shown here is derived from an EMBL/GenBank/DDBJ whole genome shotgun (WGS) entry which is preliminary data.</text>
</comment>
<evidence type="ECO:0000313" key="2">
    <source>
        <dbReference type="EMBL" id="KAK9158542.1"/>
    </source>
</evidence>
<organism evidence="2 3">
    <name type="scientific">Stephania cephalantha</name>
    <dbReference type="NCBI Taxonomy" id="152367"/>
    <lineage>
        <taxon>Eukaryota</taxon>
        <taxon>Viridiplantae</taxon>
        <taxon>Streptophyta</taxon>
        <taxon>Embryophyta</taxon>
        <taxon>Tracheophyta</taxon>
        <taxon>Spermatophyta</taxon>
        <taxon>Magnoliopsida</taxon>
        <taxon>Ranunculales</taxon>
        <taxon>Menispermaceae</taxon>
        <taxon>Menispermoideae</taxon>
        <taxon>Cissampelideae</taxon>
        <taxon>Stephania</taxon>
    </lineage>
</organism>
<protein>
    <submittedName>
        <fullName evidence="2">Uncharacterized protein</fullName>
    </submittedName>
</protein>
<evidence type="ECO:0000313" key="3">
    <source>
        <dbReference type="Proteomes" id="UP001419268"/>
    </source>
</evidence>
<feature type="compositionally biased region" description="Polar residues" evidence="1">
    <location>
        <begin position="61"/>
        <end position="74"/>
    </location>
</feature>
<feature type="region of interest" description="Disordered" evidence="1">
    <location>
        <begin position="28"/>
        <end position="160"/>
    </location>
</feature>
<dbReference type="Proteomes" id="UP001419268">
    <property type="component" value="Unassembled WGS sequence"/>
</dbReference>
<dbReference type="EMBL" id="JBBNAG010000002">
    <property type="protein sequence ID" value="KAK9158542.1"/>
    <property type="molecule type" value="Genomic_DNA"/>
</dbReference>
<proteinExistence type="predicted"/>
<name>A0AAP0PW19_9MAGN</name>
<accession>A0AAP0PW19</accession>
<keyword evidence="3" id="KW-1185">Reference proteome</keyword>
<reference evidence="2 3" key="1">
    <citation type="submission" date="2024-01" db="EMBL/GenBank/DDBJ databases">
        <title>Genome assemblies of Stephania.</title>
        <authorList>
            <person name="Yang L."/>
        </authorList>
    </citation>
    <scope>NUCLEOTIDE SEQUENCE [LARGE SCALE GENOMIC DNA]</scope>
    <source>
        <strain evidence="2">JXDWG</strain>
        <tissue evidence="2">Leaf</tissue>
    </source>
</reference>
<evidence type="ECO:0000256" key="1">
    <source>
        <dbReference type="SAM" id="MobiDB-lite"/>
    </source>
</evidence>
<gene>
    <name evidence="2" type="ORF">Scep_005116</name>
</gene>
<sequence>MAETVARTSGSGEDTMRVVARLGGAVGVDATPAGADSAGGKAPAYKGGSGARRGPAVRPQNVGSNEPESDQASNRAADDARAQTASSNGGLGGGALVGEDDEQRHGPPGRRRGAVTPARRSGSGAMNEVEQRRGGALPERSIPDETQQLWTMRRDFDEAR</sequence>